<dbReference type="Gene3D" id="3.40.50.150">
    <property type="entry name" value="Vaccinia Virus protein VP39"/>
    <property type="match status" value="1"/>
</dbReference>
<accession>A0A7S4K3P3</accession>
<sequence length="305" mass="33354">MTEQQPVFAFGLIALVLLTIFPLVDSAFVPSTRTFHPSESESALRIRMTNWCMEATPNMVPKAEVACTAHICPTPELTPEIYAKWRESKLGNLTESIERGLMLELVGDDLTGKSILEIGCGDGNLVVELSKATHGLGKMTAVDASNAMIEAAKSRASEHRAEVTFSAAIAQDLPFDDMQFDLVVAQTILCFIKDPLPVFREISRVLRPGGTIVIGELGKWSTWALERRLKAMRGSSLWKKGVFRTAEELKGLALSAGLLPSRISGAVYYPRYLPLARLLSPYDHIFSRISTVGAAFLAMKASKPA</sequence>
<evidence type="ECO:0000259" key="2">
    <source>
        <dbReference type="Pfam" id="PF08241"/>
    </source>
</evidence>
<dbReference type="InterPro" id="IPR050508">
    <property type="entry name" value="Methyltransf_Superfamily"/>
</dbReference>
<feature type="signal peptide" evidence="1">
    <location>
        <begin position="1"/>
        <end position="26"/>
    </location>
</feature>
<dbReference type="Pfam" id="PF08241">
    <property type="entry name" value="Methyltransf_11"/>
    <property type="match status" value="1"/>
</dbReference>
<proteinExistence type="predicted"/>
<feature type="chain" id="PRO_5031464244" description="Methyltransferase type 11 domain-containing protein" evidence="1">
    <location>
        <begin position="27"/>
        <end position="305"/>
    </location>
</feature>
<gene>
    <name evidence="3" type="ORF">OAUR00152_LOCUS38709</name>
</gene>
<name>A0A7S4K3P3_9STRA</name>
<protein>
    <recommendedName>
        <fullName evidence="2">Methyltransferase type 11 domain-containing protein</fullName>
    </recommendedName>
</protein>
<dbReference type="PANTHER" id="PTHR42912">
    <property type="entry name" value="METHYLTRANSFERASE"/>
    <property type="match status" value="1"/>
</dbReference>
<evidence type="ECO:0000256" key="1">
    <source>
        <dbReference type="SAM" id="SignalP"/>
    </source>
</evidence>
<dbReference type="GO" id="GO:0008757">
    <property type="term" value="F:S-adenosylmethionine-dependent methyltransferase activity"/>
    <property type="evidence" value="ECO:0007669"/>
    <property type="project" value="InterPro"/>
</dbReference>
<dbReference type="PANTHER" id="PTHR42912:SF80">
    <property type="entry name" value="METHYLTRANSFERASE DOMAIN-CONTAINING PROTEIN"/>
    <property type="match status" value="1"/>
</dbReference>
<reference evidence="3" key="1">
    <citation type="submission" date="2021-01" db="EMBL/GenBank/DDBJ databases">
        <authorList>
            <person name="Corre E."/>
            <person name="Pelletier E."/>
            <person name="Niang G."/>
            <person name="Scheremetjew M."/>
            <person name="Finn R."/>
            <person name="Kale V."/>
            <person name="Holt S."/>
            <person name="Cochrane G."/>
            <person name="Meng A."/>
            <person name="Brown T."/>
            <person name="Cohen L."/>
        </authorList>
    </citation>
    <scope>NUCLEOTIDE SEQUENCE</scope>
    <source>
        <strain evidence="3">Isolate 1302-5</strain>
    </source>
</reference>
<organism evidence="3">
    <name type="scientific">Odontella aurita</name>
    <dbReference type="NCBI Taxonomy" id="265563"/>
    <lineage>
        <taxon>Eukaryota</taxon>
        <taxon>Sar</taxon>
        <taxon>Stramenopiles</taxon>
        <taxon>Ochrophyta</taxon>
        <taxon>Bacillariophyta</taxon>
        <taxon>Mediophyceae</taxon>
        <taxon>Biddulphiophycidae</taxon>
        <taxon>Eupodiscales</taxon>
        <taxon>Odontellaceae</taxon>
        <taxon>Odontella</taxon>
    </lineage>
</organism>
<dbReference type="CDD" id="cd02440">
    <property type="entry name" value="AdoMet_MTases"/>
    <property type="match status" value="1"/>
</dbReference>
<feature type="domain" description="Methyltransferase type 11" evidence="2">
    <location>
        <begin position="116"/>
        <end position="214"/>
    </location>
</feature>
<dbReference type="InterPro" id="IPR029063">
    <property type="entry name" value="SAM-dependent_MTases_sf"/>
</dbReference>
<dbReference type="AlphaFoldDB" id="A0A7S4K3P3"/>
<dbReference type="SUPFAM" id="SSF53335">
    <property type="entry name" value="S-adenosyl-L-methionine-dependent methyltransferases"/>
    <property type="match status" value="1"/>
</dbReference>
<evidence type="ECO:0000313" key="3">
    <source>
        <dbReference type="EMBL" id="CAE2282990.1"/>
    </source>
</evidence>
<keyword evidence="1" id="KW-0732">Signal</keyword>
<dbReference type="EMBL" id="HBKQ01056597">
    <property type="protein sequence ID" value="CAE2282990.1"/>
    <property type="molecule type" value="Transcribed_RNA"/>
</dbReference>
<dbReference type="InterPro" id="IPR013216">
    <property type="entry name" value="Methyltransf_11"/>
</dbReference>